<proteinExistence type="predicted"/>
<sequence>MILHRLLRALPTPHPFRSDLLYARANGFISLNPCNFRCSSYDLTVFVHAYARLLDHALSLDHATLTDQPVNVTNFIERIKEAERALELVPQVQDLLDLVMECEPMGTTPLSYVTRLAMEQIARESFACYAAVRHAVPVMLDNLLCMRHQSCVAGLGVYRRAADQGRRLCKFYEWCRGMRLCAVNEYPLIERIPCIQVRALESLVAGLWQLTESETSSLSSSSSLSSLSSKSPGKSVKTYDVEVDEKPLIRLEEEEEEGWEELLEASLEGLRE</sequence>
<dbReference type="GO" id="GO:0005546">
    <property type="term" value="F:phosphatidylinositol-4,5-bisphosphate binding"/>
    <property type="evidence" value="ECO:0007669"/>
    <property type="project" value="TreeGrafter"/>
</dbReference>
<reference evidence="4" key="1">
    <citation type="submission" date="2025-08" db="UniProtKB">
        <authorList>
            <consortium name="RefSeq"/>
        </authorList>
    </citation>
    <scope>IDENTIFICATION</scope>
</reference>
<evidence type="ECO:0000313" key="4">
    <source>
        <dbReference type="RefSeq" id="XP_039145448.1"/>
    </source>
</evidence>
<gene>
    <name evidence="4" type="primary">LOC120282676</name>
</gene>
<organism evidence="3 4">
    <name type="scientific">Dioscorea cayennensis subsp. rotundata</name>
    <name type="common">White Guinea yam</name>
    <name type="synonym">Dioscorea rotundata</name>
    <dbReference type="NCBI Taxonomy" id="55577"/>
    <lineage>
        <taxon>Eukaryota</taxon>
        <taxon>Viridiplantae</taxon>
        <taxon>Streptophyta</taxon>
        <taxon>Embryophyta</taxon>
        <taxon>Tracheophyta</taxon>
        <taxon>Spermatophyta</taxon>
        <taxon>Magnoliopsida</taxon>
        <taxon>Liliopsida</taxon>
        <taxon>Dioscoreales</taxon>
        <taxon>Dioscoreaceae</taxon>
        <taxon>Dioscorea</taxon>
    </lineage>
</organism>
<dbReference type="InterPro" id="IPR011417">
    <property type="entry name" value="ANTH_dom"/>
</dbReference>
<dbReference type="GO" id="GO:0032050">
    <property type="term" value="F:clathrin heavy chain binding"/>
    <property type="evidence" value="ECO:0007669"/>
    <property type="project" value="TreeGrafter"/>
</dbReference>
<evidence type="ECO:0000256" key="1">
    <source>
        <dbReference type="SAM" id="MobiDB-lite"/>
    </source>
</evidence>
<dbReference type="GO" id="GO:0048268">
    <property type="term" value="P:clathrin coat assembly"/>
    <property type="evidence" value="ECO:0007669"/>
    <property type="project" value="InterPro"/>
</dbReference>
<dbReference type="SUPFAM" id="SSF89009">
    <property type="entry name" value="GAT-like domain"/>
    <property type="match status" value="1"/>
</dbReference>
<dbReference type="PANTHER" id="PTHR22951:SF22">
    <property type="entry name" value="ENTH DOMAIN-CONTAINING PROTEIN"/>
    <property type="match status" value="1"/>
</dbReference>
<dbReference type="GO" id="GO:0000149">
    <property type="term" value="F:SNARE binding"/>
    <property type="evidence" value="ECO:0007669"/>
    <property type="project" value="TreeGrafter"/>
</dbReference>
<dbReference type="GO" id="GO:0005545">
    <property type="term" value="F:1-phosphatidylinositol binding"/>
    <property type="evidence" value="ECO:0007669"/>
    <property type="project" value="InterPro"/>
</dbReference>
<accession>A0AB40CZJ7</accession>
<dbReference type="GeneID" id="120282676"/>
<dbReference type="AlphaFoldDB" id="A0AB40CZJ7"/>
<feature type="compositionally biased region" description="Low complexity" evidence="1">
    <location>
        <begin position="218"/>
        <end position="229"/>
    </location>
</feature>
<name>A0AB40CZJ7_DIOCR</name>
<dbReference type="GO" id="GO:0005905">
    <property type="term" value="C:clathrin-coated pit"/>
    <property type="evidence" value="ECO:0007669"/>
    <property type="project" value="TreeGrafter"/>
</dbReference>
<dbReference type="Gene3D" id="1.20.58.150">
    <property type="entry name" value="ANTH domain"/>
    <property type="match status" value="1"/>
</dbReference>
<dbReference type="PANTHER" id="PTHR22951">
    <property type="entry name" value="CLATHRIN ASSEMBLY PROTEIN"/>
    <property type="match status" value="1"/>
</dbReference>
<dbReference type="GO" id="GO:0006900">
    <property type="term" value="P:vesicle budding from membrane"/>
    <property type="evidence" value="ECO:0007669"/>
    <property type="project" value="TreeGrafter"/>
</dbReference>
<dbReference type="Pfam" id="PF07651">
    <property type="entry name" value="ANTH"/>
    <property type="match status" value="1"/>
</dbReference>
<dbReference type="Proteomes" id="UP001515500">
    <property type="component" value="Chromosome 18"/>
</dbReference>
<feature type="domain" description="AP180 N-terminal homology (ANTH)" evidence="2">
    <location>
        <begin position="26"/>
        <end position="203"/>
    </location>
</feature>
<keyword evidence="3" id="KW-1185">Reference proteome</keyword>
<dbReference type="InterPro" id="IPR045192">
    <property type="entry name" value="AP180-like"/>
</dbReference>
<feature type="region of interest" description="Disordered" evidence="1">
    <location>
        <begin position="218"/>
        <end position="238"/>
    </location>
</feature>
<dbReference type="GO" id="GO:0072583">
    <property type="term" value="P:clathrin-dependent endocytosis"/>
    <property type="evidence" value="ECO:0007669"/>
    <property type="project" value="InterPro"/>
</dbReference>
<evidence type="ECO:0000259" key="2">
    <source>
        <dbReference type="Pfam" id="PF07651"/>
    </source>
</evidence>
<dbReference type="GO" id="GO:0030136">
    <property type="term" value="C:clathrin-coated vesicle"/>
    <property type="evidence" value="ECO:0007669"/>
    <property type="project" value="InterPro"/>
</dbReference>
<evidence type="ECO:0000313" key="3">
    <source>
        <dbReference type="Proteomes" id="UP001515500"/>
    </source>
</evidence>
<dbReference type="InterPro" id="IPR014712">
    <property type="entry name" value="ANTH_dom_sf"/>
</dbReference>
<dbReference type="RefSeq" id="XP_039145448.1">
    <property type="nucleotide sequence ID" value="XM_039289514.1"/>
</dbReference>
<protein>
    <submittedName>
        <fullName evidence="4">Clathrin assembly protein At4g25940</fullName>
    </submittedName>
</protein>